<dbReference type="EMBL" id="KV904952">
    <property type="protein sequence ID" value="OON15414.1"/>
    <property type="molecule type" value="Genomic_DNA"/>
</dbReference>
<feature type="non-terminal residue" evidence="1">
    <location>
        <position position="114"/>
    </location>
</feature>
<gene>
    <name evidence="1" type="ORF">X801_08785</name>
</gene>
<proteinExistence type="predicted"/>
<organism evidence="1 2">
    <name type="scientific">Opisthorchis viverrini</name>
    <name type="common">Southeast Asian liver fluke</name>
    <dbReference type="NCBI Taxonomy" id="6198"/>
    <lineage>
        <taxon>Eukaryota</taxon>
        <taxon>Metazoa</taxon>
        <taxon>Spiralia</taxon>
        <taxon>Lophotrochozoa</taxon>
        <taxon>Platyhelminthes</taxon>
        <taxon>Trematoda</taxon>
        <taxon>Digenea</taxon>
        <taxon>Opisthorchiida</taxon>
        <taxon>Opisthorchiata</taxon>
        <taxon>Opisthorchiidae</taxon>
        <taxon>Opisthorchis</taxon>
    </lineage>
</organism>
<accession>A0A1S8WLY8</accession>
<protein>
    <submittedName>
        <fullName evidence="1">Pao retrotransposon peptidase</fullName>
    </submittedName>
</protein>
<evidence type="ECO:0000313" key="1">
    <source>
        <dbReference type="EMBL" id="OON15414.1"/>
    </source>
</evidence>
<name>A0A1S8WLY8_OPIVI</name>
<dbReference type="AlphaFoldDB" id="A0A1S8WLY8"/>
<dbReference type="PANTHER" id="PTHR47331">
    <property type="entry name" value="PHD-TYPE DOMAIN-CONTAINING PROTEIN"/>
    <property type="match status" value="1"/>
</dbReference>
<dbReference type="Pfam" id="PF05380">
    <property type="entry name" value="Peptidase_A17"/>
    <property type="match status" value="1"/>
</dbReference>
<dbReference type="Proteomes" id="UP000243686">
    <property type="component" value="Unassembled WGS sequence"/>
</dbReference>
<keyword evidence="2" id="KW-1185">Reference proteome</keyword>
<dbReference type="InterPro" id="IPR008042">
    <property type="entry name" value="Retrotrans_Pao"/>
</dbReference>
<reference evidence="1 2" key="1">
    <citation type="submission" date="2015-03" db="EMBL/GenBank/DDBJ databases">
        <title>Draft genome of the nematode, Opisthorchis viverrini.</title>
        <authorList>
            <person name="Mitreva M."/>
        </authorList>
    </citation>
    <scope>NUCLEOTIDE SEQUENCE [LARGE SCALE GENOMIC DNA]</scope>
    <source>
        <strain evidence="1">Khon Kaen</strain>
    </source>
</reference>
<evidence type="ECO:0000313" key="2">
    <source>
        <dbReference type="Proteomes" id="UP000243686"/>
    </source>
</evidence>
<dbReference type="PANTHER" id="PTHR47331:SF1">
    <property type="entry name" value="GAG-LIKE PROTEIN"/>
    <property type="match status" value="1"/>
</dbReference>
<sequence>MVALTQLRIPRCLSSEDAVSQSYELHCFSDASERAYGAVLYLRSRNDRRRQCKYRIAPVKAVTIPSLELTAALLYARMATQVREQFSLQITATTFWTDSMIVLQTLRNTTTRFQ</sequence>